<keyword evidence="1" id="KW-0732">Signal</keyword>
<organism evidence="2 3">
    <name type="scientific">Stephania yunnanensis</name>
    <dbReference type="NCBI Taxonomy" id="152371"/>
    <lineage>
        <taxon>Eukaryota</taxon>
        <taxon>Viridiplantae</taxon>
        <taxon>Streptophyta</taxon>
        <taxon>Embryophyta</taxon>
        <taxon>Tracheophyta</taxon>
        <taxon>Spermatophyta</taxon>
        <taxon>Magnoliopsida</taxon>
        <taxon>Ranunculales</taxon>
        <taxon>Menispermaceae</taxon>
        <taxon>Menispermoideae</taxon>
        <taxon>Cissampelideae</taxon>
        <taxon>Stephania</taxon>
    </lineage>
</organism>
<sequence length="82" mass="9140">MSRNHRFMLVLLGCALKKLPYCLSVGESSQSNKASQNFSAWPINPQKKQKVGTLSLANSAQNQLPPLRFIFILMGRGFQTSN</sequence>
<reference evidence="2 3" key="1">
    <citation type="submission" date="2024-01" db="EMBL/GenBank/DDBJ databases">
        <title>Genome assemblies of Stephania.</title>
        <authorList>
            <person name="Yang L."/>
        </authorList>
    </citation>
    <scope>NUCLEOTIDE SEQUENCE [LARGE SCALE GENOMIC DNA]</scope>
    <source>
        <strain evidence="2">YNDBR</strain>
        <tissue evidence="2">Leaf</tissue>
    </source>
</reference>
<feature type="signal peptide" evidence="1">
    <location>
        <begin position="1"/>
        <end position="24"/>
    </location>
</feature>
<gene>
    <name evidence="2" type="ORF">Syun_022756</name>
</gene>
<dbReference type="Proteomes" id="UP001420932">
    <property type="component" value="Unassembled WGS sequence"/>
</dbReference>
<comment type="caution">
    <text evidence="2">The sequence shown here is derived from an EMBL/GenBank/DDBJ whole genome shotgun (WGS) entry which is preliminary data.</text>
</comment>
<protein>
    <recommendedName>
        <fullName evidence="4">Secreted protein</fullName>
    </recommendedName>
</protein>
<evidence type="ECO:0000313" key="2">
    <source>
        <dbReference type="EMBL" id="KAK9106745.1"/>
    </source>
</evidence>
<evidence type="ECO:0000313" key="3">
    <source>
        <dbReference type="Proteomes" id="UP001420932"/>
    </source>
</evidence>
<accession>A0AAP0FA32</accession>
<dbReference type="AlphaFoldDB" id="A0AAP0FA32"/>
<keyword evidence="3" id="KW-1185">Reference proteome</keyword>
<evidence type="ECO:0000256" key="1">
    <source>
        <dbReference type="SAM" id="SignalP"/>
    </source>
</evidence>
<dbReference type="EMBL" id="JBBNAF010000010">
    <property type="protein sequence ID" value="KAK9106745.1"/>
    <property type="molecule type" value="Genomic_DNA"/>
</dbReference>
<feature type="chain" id="PRO_5042996631" description="Secreted protein" evidence="1">
    <location>
        <begin position="25"/>
        <end position="82"/>
    </location>
</feature>
<evidence type="ECO:0008006" key="4">
    <source>
        <dbReference type="Google" id="ProtNLM"/>
    </source>
</evidence>
<proteinExistence type="predicted"/>
<name>A0AAP0FA32_9MAGN</name>